<organism evidence="2 3">
    <name type="scientific">Pleurodeles waltl</name>
    <name type="common">Iberian ribbed newt</name>
    <dbReference type="NCBI Taxonomy" id="8319"/>
    <lineage>
        <taxon>Eukaryota</taxon>
        <taxon>Metazoa</taxon>
        <taxon>Chordata</taxon>
        <taxon>Craniata</taxon>
        <taxon>Vertebrata</taxon>
        <taxon>Euteleostomi</taxon>
        <taxon>Amphibia</taxon>
        <taxon>Batrachia</taxon>
        <taxon>Caudata</taxon>
        <taxon>Salamandroidea</taxon>
        <taxon>Salamandridae</taxon>
        <taxon>Pleurodelinae</taxon>
        <taxon>Pleurodeles</taxon>
    </lineage>
</organism>
<sequence>MVELGKENINQENSLKKGRHPDTLKADVACRGATGVRFAVPATQYPVPGRSWWCRSGSSASGDGACVNPALYIPPHLPHQHLDTLEARHLKVPEIDPGPVLSFRLKDGSCVTRRGYLSRALVPTGQPPLAQLAVQRVAKNNCS</sequence>
<proteinExistence type="predicted"/>
<accession>A0AAV7UD79</accession>
<gene>
    <name evidence="2" type="ORF">NDU88_003157</name>
</gene>
<evidence type="ECO:0000313" key="3">
    <source>
        <dbReference type="Proteomes" id="UP001066276"/>
    </source>
</evidence>
<keyword evidence="3" id="KW-1185">Reference proteome</keyword>
<feature type="region of interest" description="Disordered" evidence="1">
    <location>
        <begin position="1"/>
        <end position="20"/>
    </location>
</feature>
<dbReference type="AlphaFoldDB" id="A0AAV7UD79"/>
<name>A0AAV7UD79_PLEWA</name>
<comment type="caution">
    <text evidence="2">The sequence shown here is derived from an EMBL/GenBank/DDBJ whole genome shotgun (WGS) entry which is preliminary data.</text>
</comment>
<evidence type="ECO:0000313" key="2">
    <source>
        <dbReference type="EMBL" id="KAJ1186375.1"/>
    </source>
</evidence>
<protein>
    <submittedName>
        <fullName evidence="2">Uncharacterized protein</fullName>
    </submittedName>
</protein>
<dbReference type="Proteomes" id="UP001066276">
    <property type="component" value="Chromosome 3_1"/>
</dbReference>
<evidence type="ECO:0000256" key="1">
    <source>
        <dbReference type="SAM" id="MobiDB-lite"/>
    </source>
</evidence>
<dbReference type="EMBL" id="JANPWB010000005">
    <property type="protein sequence ID" value="KAJ1186375.1"/>
    <property type="molecule type" value="Genomic_DNA"/>
</dbReference>
<reference evidence="2" key="1">
    <citation type="journal article" date="2022" name="bioRxiv">
        <title>Sequencing and chromosome-scale assembly of the giantPleurodeles waltlgenome.</title>
        <authorList>
            <person name="Brown T."/>
            <person name="Elewa A."/>
            <person name="Iarovenko S."/>
            <person name="Subramanian E."/>
            <person name="Araus A.J."/>
            <person name="Petzold A."/>
            <person name="Susuki M."/>
            <person name="Suzuki K.-i.T."/>
            <person name="Hayashi T."/>
            <person name="Toyoda A."/>
            <person name="Oliveira C."/>
            <person name="Osipova E."/>
            <person name="Leigh N.D."/>
            <person name="Simon A."/>
            <person name="Yun M.H."/>
        </authorList>
    </citation>
    <scope>NUCLEOTIDE SEQUENCE</scope>
    <source>
        <strain evidence="2">20211129_DDA</strain>
        <tissue evidence="2">Liver</tissue>
    </source>
</reference>